<proteinExistence type="predicted"/>
<comment type="caution">
    <text evidence="3">The sequence shown here is derived from an EMBL/GenBank/DDBJ whole genome shotgun (WGS) entry which is preliminary data.</text>
</comment>
<keyword evidence="2" id="KW-0472">Membrane</keyword>
<protein>
    <submittedName>
        <fullName evidence="3">Uncharacterized protein</fullName>
    </submittedName>
</protein>
<keyword evidence="4" id="KW-1185">Reference proteome</keyword>
<accession>A0ABR9C5L6</accession>
<dbReference type="RefSeq" id="WP_192106967.1">
    <property type="nucleotide sequence ID" value="NZ_JACYXJ010000001.1"/>
</dbReference>
<evidence type="ECO:0000256" key="2">
    <source>
        <dbReference type="SAM" id="Phobius"/>
    </source>
</evidence>
<evidence type="ECO:0000313" key="4">
    <source>
        <dbReference type="Proteomes" id="UP000615687"/>
    </source>
</evidence>
<dbReference type="Proteomes" id="UP000615687">
    <property type="component" value="Unassembled WGS sequence"/>
</dbReference>
<evidence type="ECO:0000313" key="3">
    <source>
        <dbReference type="EMBL" id="MBD8875140.1"/>
    </source>
</evidence>
<feature type="region of interest" description="Disordered" evidence="1">
    <location>
        <begin position="197"/>
        <end position="219"/>
    </location>
</feature>
<keyword evidence="2" id="KW-0812">Transmembrane</keyword>
<gene>
    <name evidence="3" type="ORF">IG617_02460</name>
</gene>
<feature type="compositionally biased region" description="Basic and acidic residues" evidence="1">
    <location>
        <begin position="200"/>
        <end position="211"/>
    </location>
</feature>
<reference evidence="3 4" key="1">
    <citation type="submission" date="2020-09" db="EMBL/GenBank/DDBJ databases">
        <title>The genome sequence of type strain Labrenzia polysiphoniae KACC 19711.</title>
        <authorList>
            <person name="Liu Y."/>
        </authorList>
    </citation>
    <scope>NUCLEOTIDE SEQUENCE [LARGE SCALE GENOMIC DNA]</scope>
    <source>
        <strain evidence="3 4">KACC 19711</strain>
    </source>
</reference>
<keyword evidence="2" id="KW-1133">Transmembrane helix</keyword>
<name>A0ABR9C5L6_9HYPH</name>
<evidence type="ECO:0000256" key="1">
    <source>
        <dbReference type="SAM" id="MobiDB-lite"/>
    </source>
</evidence>
<feature type="transmembrane region" description="Helical" evidence="2">
    <location>
        <begin position="304"/>
        <end position="325"/>
    </location>
</feature>
<sequence length="400" mass="45053">MAEFLSQANEQDFPLQKKNINIYNYSGEDHLTNTNNYAAYLQEFSKILGISIHYNVISEPKYSIFPYINLEKALIQGTLLDAIRHLVNQMSFVYANIIQDILNDKTTAENGSSKSYFKIKYPSIEPTGLRNFVASHHDPEEIAGTFLGDLKADFPEFIASIQAPERRIIEQAISEYGDWLSEKSKKKLDDATKVLSKAQQRTEEAHRKTDEALSAEEAGETAEGLERLTAHWKDKAQHHQVRRSSNIILFVSILAVSLLVLMLSQAGILQASIVRLCGDSAFCPTPWQRFLHDAALAAKTNGSWIFAILSLKGVLIPILGVTWLLRILSRQNNAHFALENDARQRLALLFSFVRLQELPEVKLTDDERLLILQQLFKPADSPAKDDGPPTATELLSKFKT</sequence>
<organism evidence="3 4">
    <name type="scientific">Roseibium polysiphoniae</name>
    <dbReference type="NCBI Taxonomy" id="2571221"/>
    <lineage>
        <taxon>Bacteria</taxon>
        <taxon>Pseudomonadati</taxon>
        <taxon>Pseudomonadota</taxon>
        <taxon>Alphaproteobacteria</taxon>
        <taxon>Hyphomicrobiales</taxon>
        <taxon>Stappiaceae</taxon>
        <taxon>Roseibium</taxon>
    </lineage>
</organism>
<dbReference type="EMBL" id="JACYXJ010000001">
    <property type="protein sequence ID" value="MBD8875140.1"/>
    <property type="molecule type" value="Genomic_DNA"/>
</dbReference>
<feature type="transmembrane region" description="Helical" evidence="2">
    <location>
        <begin position="247"/>
        <end position="268"/>
    </location>
</feature>